<evidence type="ECO:0008006" key="3">
    <source>
        <dbReference type="Google" id="ProtNLM"/>
    </source>
</evidence>
<reference evidence="1 2" key="1">
    <citation type="submission" date="2016-10" db="EMBL/GenBank/DDBJ databases">
        <authorList>
            <person name="de Groot N.N."/>
        </authorList>
    </citation>
    <scope>NUCLEOTIDE SEQUENCE [LARGE SCALE GENOMIC DNA]</scope>
    <source>
        <strain evidence="1 2">DSM 12271</strain>
    </source>
</reference>
<accession>A0A1I0V1Y3</accession>
<evidence type="ECO:0000313" key="2">
    <source>
        <dbReference type="Proteomes" id="UP000198619"/>
    </source>
</evidence>
<keyword evidence="2" id="KW-1185">Reference proteome</keyword>
<dbReference type="OrthoDB" id="9811997at2"/>
<dbReference type="STRING" id="84698.SAMN04488528_1001103"/>
<evidence type="ECO:0000313" key="1">
    <source>
        <dbReference type="EMBL" id="SFA70359.1"/>
    </source>
</evidence>
<dbReference type="EMBL" id="FOKI01000001">
    <property type="protein sequence ID" value="SFA70359.1"/>
    <property type="molecule type" value="Genomic_DNA"/>
</dbReference>
<protein>
    <recommendedName>
        <fullName evidence="3">HNH endonuclease</fullName>
    </recommendedName>
</protein>
<organism evidence="1 2">
    <name type="scientific">Clostridium frigidicarnis</name>
    <dbReference type="NCBI Taxonomy" id="84698"/>
    <lineage>
        <taxon>Bacteria</taxon>
        <taxon>Bacillati</taxon>
        <taxon>Bacillota</taxon>
        <taxon>Clostridia</taxon>
        <taxon>Eubacteriales</taxon>
        <taxon>Clostridiaceae</taxon>
        <taxon>Clostridium</taxon>
    </lineage>
</organism>
<proteinExistence type="predicted"/>
<sequence length="145" mass="17457">MLMKQCRCGKIIPLGIKYCDKCKQISERNKSERNKFYDENLRKNKNTYGSKRWKQLSILCSNKFNGMDIYKLYKYGIIKQGELSHHVIEINEDESKIYDIDNLIWLTDGSHKEIHKEYRKGGQAKINMQDYLFKIIERYIEDYEI</sequence>
<gene>
    <name evidence="1" type="ORF">SAMN04488528_1001103</name>
</gene>
<dbReference type="Proteomes" id="UP000198619">
    <property type="component" value="Unassembled WGS sequence"/>
</dbReference>
<dbReference type="AlphaFoldDB" id="A0A1I0V1Y3"/>
<name>A0A1I0V1Y3_9CLOT</name>